<keyword evidence="11" id="KW-1185">Reference proteome</keyword>
<evidence type="ECO:0000256" key="1">
    <source>
        <dbReference type="ARBA" id="ARBA00004162"/>
    </source>
</evidence>
<name>A0A8S1H1L6_9PELO</name>
<dbReference type="EMBL" id="CAJGYM010000010">
    <property type="protein sequence ID" value="CAD6189232.1"/>
    <property type="molecule type" value="Genomic_DNA"/>
</dbReference>
<dbReference type="GO" id="GO:0007155">
    <property type="term" value="P:cell adhesion"/>
    <property type="evidence" value="ECO:0007669"/>
    <property type="project" value="UniProtKB-KW"/>
</dbReference>
<keyword evidence="5" id="KW-1133">Transmembrane helix</keyword>
<keyword evidence="3" id="KW-0732">Signal</keyword>
<dbReference type="PROSITE" id="PS50011">
    <property type="entry name" value="PROTEIN_KINASE_DOM"/>
    <property type="match status" value="1"/>
</dbReference>
<comment type="subcellular location">
    <subcellularLocation>
        <location evidence="1">Cell membrane</location>
        <topology evidence="1">Single-pass membrane protein</topology>
    </subcellularLocation>
</comment>
<evidence type="ECO:0000256" key="5">
    <source>
        <dbReference type="ARBA" id="ARBA00022989"/>
    </source>
</evidence>
<dbReference type="InterPro" id="IPR001245">
    <property type="entry name" value="Ser-Thr/Tyr_kinase_cat_dom"/>
</dbReference>
<dbReference type="InterPro" id="IPR050122">
    <property type="entry name" value="RTK"/>
</dbReference>
<gene>
    <name evidence="10" type="ORF">CAUJ_LOCUS5151</name>
</gene>
<accession>A0A8S1H1L6</accession>
<dbReference type="GO" id="GO:0004714">
    <property type="term" value="F:transmembrane receptor protein tyrosine kinase activity"/>
    <property type="evidence" value="ECO:0007669"/>
    <property type="project" value="TreeGrafter"/>
</dbReference>
<dbReference type="SMART" id="SM00219">
    <property type="entry name" value="TyrKc"/>
    <property type="match status" value="1"/>
</dbReference>
<organism evidence="10 11">
    <name type="scientific">Caenorhabditis auriculariae</name>
    <dbReference type="NCBI Taxonomy" id="2777116"/>
    <lineage>
        <taxon>Eukaryota</taxon>
        <taxon>Metazoa</taxon>
        <taxon>Ecdysozoa</taxon>
        <taxon>Nematoda</taxon>
        <taxon>Chromadorea</taxon>
        <taxon>Rhabditida</taxon>
        <taxon>Rhabditina</taxon>
        <taxon>Rhabditomorpha</taxon>
        <taxon>Rhabditoidea</taxon>
        <taxon>Rhabditidae</taxon>
        <taxon>Peloderinae</taxon>
        <taxon>Caenorhabditis</taxon>
    </lineage>
</organism>
<dbReference type="AlphaFoldDB" id="A0A8S1H1L6"/>
<comment type="caution">
    <text evidence="10">The sequence shown here is derived from an EMBL/GenBank/DDBJ whole genome shotgun (WGS) entry which is preliminary data.</text>
</comment>
<dbReference type="Proteomes" id="UP000835052">
    <property type="component" value="Unassembled WGS sequence"/>
</dbReference>
<keyword evidence="8" id="KW-0325">Glycoprotein</keyword>
<dbReference type="SUPFAM" id="SSF56112">
    <property type="entry name" value="Protein kinase-like (PK-like)"/>
    <property type="match status" value="1"/>
</dbReference>
<dbReference type="PRINTS" id="PR00109">
    <property type="entry name" value="TYRKINASE"/>
</dbReference>
<dbReference type="PANTHER" id="PTHR24416:SF349">
    <property type="entry name" value="TYROSINE-PROTEIN KINASE RYK"/>
    <property type="match status" value="1"/>
</dbReference>
<dbReference type="GO" id="GO:0005886">
    <property type="term" value="C:plasma membrane"/>
    <property type="evidence" value="ECO:0007669"/>
    <property type="project" value="UniProtKB-SubCell"/>
</dbReference>
<proteinExistence type="predicted"/>
<dbReference type="InterPro" id="IPR020635">
    <property type="entry name" value="Tyr_kinase_cat_dom"/>
</dbReference>
<dbReference type="InterPro" id="IPR011009">
    <property type="entry name" value="Kinase-like_dom_sf"/>
</dbReference>
<evidence type="ECO:0000313" key="11">
    <source>
        <dbReference type="Proteomes" id="UP000835052"/>
    </source>
</evidence>
<keyword evidence="2" id="KW-0812">Transmembrane</keyword>
<dbReference type="GO" id="GO:0005524">
    <property type="term" value="F:ATP binding"/>
    <property type="evidence" value="ECO:0007669"/>
    <property type="project" value="InterPro"/>
</dbReference>
<evidence type="ECO:0000256" key="8">
    <source>
        <dbReference type="ARBA" id="ARBA00023180"/>
    </source>
</evidence>
<dbReference type="GO" id="GO:0010976">
    <property type="term" value="P:positive regulation of neuron projection development"/>
    <property type="evidence" value="ECO:0007669"/>
    <property type="project" value="TreeGrafter"/>
</dbReference>
<keyword evidence="4" id="KW-0130">Cell adhesion</keyword>
<evidence type="ECO:0000256" key="2">
    <source>
        <dbReference type="ARBA" id="ARBA00022692"/>
    </source>
</evidence>
<dbReference type="InterPro" id="IPR008266">
    <property type="entry name" value="Tyr_kinase_AS"/>
</dbReference>
<evidence type="ECO:0000256" key="6">
    <source>
        <dbReference type="ARBA" id="ARBA00023136"/>
    </source>
</evidence>
<dbReference type="InterPro" id="IPR000719">
    <property type="entry name" value="Prot_kinase_dom"/>
</dbReference>
<evidence type="ECO:0000256" key="7">
    <source>
        <dbReference type="ARBA" id="ARBA00023170"/>
    </source>
</evidence>
<dbReference type="OrthoDB" id="3256376at2759"/>
<dbReference type="PANTHER" id="PTHR24416">
    <property type="entry name" value="TYROSINE-PROTEIN KINASE RECEPTOR"/>
    <property type="match status" value="1"/>
</dbReference>
<dbReference type="CDD" id="cd00192">
    <property type="entry name" value="PTKc"/>
    <property type="match status" value="1"/>
</dbReference>
<evidence type="ECO:0000313" key="10">
    <source>
        <dbReference type="EMBL" id="CAD6189232.1"/>
    </source>
</evidence>
<protein>
    <recommendedName>
        <fullName evidence="9">Protein kinase domain-containing protein</fullName>
    </recommendedName>
</protein>
<evidence type="ECO:0000256" key="4">
    <source>
        <dbReference type="ARBA" id="ARBA00022889"/>
    </source>
</evidence>
<sequence length="692" mass="78564">MVCKSRPMCRFQLAKKEANGAREIERQQASFPLRLHVPRIRVALTSSENATYSKLHAQPGRSSFRCCGSSTHDGLMIFRILLRLFAALTLLQLGDASCEIDSHGTAVCLGLRDLVNTTATSAVVIDCVRDSRNLSFPLLRNLSMLCTDTQLFPSFTKTFSKLQFFSLPNCKIQTLLWQDIFTETLINADLHNCPITCNCSNQWMMHGSDFRRIENPSSLKGCALSCPRGALTVDTPILTVSEGSNVTINVDVNNASLVGSLNQRQYFTWAFSKERHNHSESITTERLTLDLTNVSEKDMGVIGVRCWHCRDYLTTKIQVGYHEISLSRPRVRRLLPAPVSKVTLDDSLSAVRLCFCYEWRCLQKHGYCLLQCPIQTFSWFMDHLTGPVTFTVCTERNCTEFQSELRHLLHQGAFGEVYCGSWEKLGERTVAIKSIPLADEEIEKEALVLSRLEHPNIVRLYGMTRERENLLLVFEMMELGDLRTYLRARTPQFSNYSQFPPALLVEELKKIVRDIASGLCYLVAQQVVHRDLAARNCLVTGATDIRTSNPMNRPPFTVKISDFGMSRRLYGDSDYYRMEHHSLLPVRWLPPEAINDHKFNHMSDIWSFGVTIWEVFSYGQVPFSELSNHEVVSYAVAGLRPAKPKNCPEDVYDLMVKCWNGVPEHRSTAEDILLDPCFQPITPPEPSPTVIV</sequence>
<reference evidence="10" key="1">
    <citation type="submission" date="2020-10" db="EMBL/GenBank/DDBJ databases">
        <authorList>
            <person name="Kikuchi T."/>
        </authorList>
    </citation>
    <scope>NUCLEOTIDE SEQUENCE</scope>
    <source>
        <strain evidence="10">NKZ352</strain>
    </source>
</reference>
<evidence type="ECO:0000259" key="9">
    <source>
        <dbReference type="PROSITE" id="PS50011"/>
    </source>
</evidence>
<dbReference type="Gene3D" id="1.10.510.10">
    <property type="entry name" value="Transferase(Phosphotransferase) domain 1"/>
    <property type="match status" value="1"/>
</dbReference>
<dbReference type="GO" id="GO:0051897">
    <property type="term" value="P:positive regulation of phosphatidylinositol 3-kinase/protein kinase B signal transduction"/>
    <property type="evidence" value="ECO:0007669"/>
    <property type="project" value="TreeGrafter"/>
</dbReference>
<keyword evidence="6" id="KW-0472">Membrane</keyword>
<dbReference type="Pfam" id="PF07714">
    <property type="entry name" value="PK_Tyr_Ser-Thr"/>
    <property type="match status" value="1"/>
</dbReference>
<dbReference type="PROSITE" id="PS00109">
    <property type="entry name" value="PROTEIN_KINASE_TYR"/>
    <property type="match status" value="1"/>
</dbReference>
<feature type="domain" description="Protein kinase" evidence="9">
    <location>
        <begin position="403"/>
        <end position="678"/>
    </location>
</feature>
<keyword evidence="7" id="KW-0675">Receptor</keyword>
<evidence type="ECO:0000256" key="3">
    <source>
        <dbReference type="ARBA" id="ARBA00022729"/>
    </source>
</evidence>
<dbReference type="GO" id="GO:0043235">
    <property type="term" value="C:receptor complex"/>
    <property type="evidence" value="ECO:0007669"/>
    <property type="project" value="TreeGrafter"/>
</dbReference>
<dbReference type="GO" id="GO:0007169">
    <property type="term" value="P:cell surface receptor protein tyrosine kinase signaling pathway"/>
    <property type="evidence" value="ECO:0007669"/>
    <property type="project" value="TreeGrafter"/>
</dbReference>